<evidence type="ECO:0000313" key="2">
    <source>
        <dbReference type="EMBL" id="MXV15946.1"/>
    </source>
</evidence>
<dbReference type="InterPro" id="IPR007863">
    <property type="entry name" value="Peptidase_M16_C"/>
</dbReference>
<dbReference type="RefSeq" id="WP_160906911.1">
    <property type="nucleotide sequence ID" value="NZ_WVHS01000002.1"/>
</dbReference>
<evidence type="ECO:0000313" key="3">
    <source>
        <dbReference type="Proteomes" id="UP000451233"/>
    </source>
</evidence>
<feature type="domain" description="Peptidase M16 C-terminal" evidence="1">
    <location>
        <begin position="180"/>
        <end position="350"/>
    </location>
</feature>
<dbReference type="EMBL" id="WVHS01000002">
    <property type="protein sequence ID" value="MXV15946.1"/>
    <property type="molecule type" value="Genomic_DNA"/>
</dbReference>
<proteinExistence type="predicted"/>
<evidence type="ECO:0000259" key="1">
    <source>
        <dbReference type="Pfam" id="PF05193"/>
    </source>
</evidence>
<dbReference type="PANTHER" id="PTHR11851:SF224">
    <property type="entry name" value="PROCESSING PROTEASE"/>
    <property type="match status" value="1"/>
</dbReference>
<name>A0A7K1XZH7_9SPHI</name>
<dbReference type="InterPro" id="IPR050361">
    <property type="entry name" value="MPP/UQCRC_Complex"/>
</dbReference>
<dbReference type="Gene3D" id="3.30.830.10">
    <property type="entry name" value="Metalloenzyme, LuxS/M16 peptidase-like"/>
    <property type="match status" value="2"/>
</dbReference>
<protein>
    <submittedName>
        <fullName evidence="2">Insulinase family protein</fullName>
    </submittedName>
</protein>
<comment type="caution">
    <text evidence="2">The sequence shown here is derived from an EMBL/GenBank/DDBJ whole genome shotgun (WGS) entry which is preliminary data.</text>
</comment>
<dbReference type="AlphaFoldDB" id="A0A7K1XZH7"/>
<reference evidence="2 3" key="1">
    <citation type="submission" date="2019-11" db="EMBL/GenBank/DDBJ databases">
        <title>Pedobacter sp. HMF7056 Genome sequencing and assembly.</title>
        <authorList>
            <person name="Kang H."/>
            <person name="Kim H."/>
            <person name="Joh K."/>
        </authorList>
    </citation>
    <scope>NUCLEOTIDE SEQUENCE [LARGE SCALE GENOMIC DNA]</scope>
    <source>
        <strain evidence="2 3">HMF7056</strain>
    </source>
</reference>
<keyword evidence="3" id="KW-1185">Reference proteome</keyword>
<dbReference type="Pfam" id="PF05193">
    <property type="entry name" value="Peptidase_M16_C"/>
    <property type="match status" value="1"/>
</dbReference>
<dbReference type="GO" id="GO:0046872">
    <property type="term" value="F:metal ion binding"/>
    <property type="evidence" value="ECO:0007669"/>
    <property type="project" value="InterPro"/>
</dbReference>
<accession>A0A7K1XZH7</accession>
<gene>
    <name evidence="2" type="ORF">GS398_11570</name>
</gene>
<dbReference type="SUPFAM" id="SSF63411">
    <property type="entry name" value="LuxS/MPP-like metallohydrolase"/>
    <property type="match status" value="2"/>
</dbReference>
<dbReference type="PANTHER" id="PTHR11851">
    <property type="entry name" value="METALLOPROTEASE"/>
    <property type="match status" value="1"/>
</dbReference>
<dbReference type="Proteomes" id="UP000451233">
    <property type="component" value="Unassembled WGS sequence"/>
</dbReference>
<dbReference type="InterPro" id="IPR011249">
    <property type="entry name" value="Metalloenz_LuxS/M16"/>
</dbReference>
<sequence length="423" mass="47519">MDRKIAPAFRQVENIELIRPLKHVLPNGIEIFTIDAGDQELCRIEFIYQNVNWDAAKPLQAQAVNTMLNDGTGKLKASEIAGRVDYYGAFIQMEHSVDQSSVVLYTLNKHLRSVLPVVREVITDSIFPGQELKTFKRNQKQKLLVSLEKNDVVARRAFSYALFGTTPYGFPVQAGDYDRLTREDLQHYFKKCYRPKNCTIMIAGRVTGDMIDAIGEYFGSDADSGAPARKNNFTFSKGAGQEHYVEKPGALQSAIRIGQLSVNRTHADFPGLQVLNTILGGYFGSRLMANIREDKGYTYGIGSGLASMQHAGYFFISSEVGAEVCSAAVNEIQKEITLLKEEPVGGEELGLVRNYILGSFLGGLENAFSHADKFKNIHFFGLDYDYYDRYLEVIKTISPHELLRLANEYLRFEDMEKVIVGKR</sequence>
<organism evidence="2 3">
    <name type="scientific">Hufsiella ginkgonis</name>
    <dbReference type="NCBI Taxonomy" id="2695274"/>
    <lineage>
        <taxon>Bacteria</taxon>
        <taxon>Pseudomonadati</taxon>
        <taxon>Bacteroidota</taxon>
        <taxon>Sphingobacteriia</taxon>
        <taxon>Sphingobacteriales</taxon>
        <taxon>Sphingobacteriaceae</taxon>
        <taxon>Hufsiella</taxon>
    </lineage>
</organism>